<dbReference type="PANTHER" id="PTHR21063">
    <property type="entry name" value="LFA-3"/>
    <property type="match status" value="1"/>
</dbReference>
<keyword evidence="5" id="KW-1185">Reference proteome</keyword>
<feature type="region of interest" description="Disordered" evidence="1">
    <location>
        <begin position="341"/>
        <end position="373"/>
    </location>
</feature>
<dbReference type="SMART" id="SM00409">
    <property type="entry name" value="IG"/>
    <property type="match status" value="2"/>
</dbReference>
<dbReference type="SUPFAM" id="SSF48726">
    <property type="entry name" value="Immunoglobulin"/>
    <property type="match status" value="2"/>
</dbReference>
<organism evidence="4 5">
    <name type="scientific">Labeo rohita</name>
    <name type="common">Indian major carp</name>
    <name type="synonym">Cyprinus rohita</name>
    <dbReference type="NCBI Taxonomy" id="84645"/>
    <lineage>
        <taxon>Eukaryota</taxon>
        <taxon>Metazoa</taxon>
        <taxon>Chordata</taxon>
        <taxon>Craniata</taxon>
        <taxon>Vertebrata</taxon>
        <taxon>Euteleostomi</taxon>
        <taxon>Actinopterygii</taxon>
        <taxon>Neopterygii</taxon>
        <taxon>Teleostei</taxon>
        <taxon>Ostariophysi</taxon>
        <taxon>Cypriniformes</taxon>
        <taxon>Cyprinidae</taxon>
        <taxon>Labeoninae</taxon>
        <taxon>Labeonini</taxon>
        <taxon>Labeo</taxon>
    </lineage>
</organism>
<dbReference type="InterPro" id="IPR013783">
    <property type="entry name" value="Ig-like_fold"/>
</dbReference>
<dbReference type="InterPro" id="IPR003599">
    <property type="entry name" value="Ig_sub"/>
</dbReference>
<feature type="transmembrane region" description="Helical" evidence="2">
    <location>
        <begin position="305"/>
        <end position="329"/>
    </location>
</feature>
<evidence type="ECO:0000259" key="3">
    <source>
        <dbReference type="SMART" id="SM00409"/>
    </source>
</evidence>
<dbReference type="Pfam" id="PF13927">
    <property type="entry name" value="Ig_3"/>
    <property type="match status" value="2"/>
</dbReference>
<keyword evidence="2" id="KW-1133">Transmembrane helix</keyword>
<evidence type="ECO:0000256" key="1">
    <source>
        <dbReference type="SAM" id="MobiDB-lite"/>
    </source>
</evidence>
<accession>A0ABQ8LJT4</accession>
<dbReference type="PANTHER" id="PTHR21063:SF4">
    <property type="entry name" value="CD48 ANTIGEN-RELATED"/>
    <property type="match status" value="1"/>
</dbReference>
<evidence type="ECO:0000256" key="2">
    <source>
        <dbReference type="SAM" id="Phobius"/>
    </source>
</evidence>
<dbReference type="Proteomes" id="UP000830375">
    <property type="component" value="Unassembled WGS sequence"/>
</dbReference>
<name>A0ABQ8LJT4_LABRO</name>
<dbReference type="EMBL" id="JACTAM010000022">
    <property type="protein sequence ID" value="KAI2650685.1"/>
    <property type="molecule type" value="Genomic_DNA"/>
</dbReference>
<protein>
    <submittedName>
        <fullName evidence="4">Titin</fullName>
    </submittedName>
</protein>
<gene>
    <name evidence="4" type="ORF">H4Q32_000726</name>
</gene>
<keyword evidence="2" id="KW-0812">Transmembrane</keyword>
<feature type="domain" description="Immunoglobulin" evidence="3">
    <location>
        <begin position="93"/>
        <end position="190"/>
    </location>
</feature>
<proteinExistence type="predicted"/>
<sequence length="373" mass="41230">MCTHTPLHVVNTQQVLQSIRPYRSFASFPKYDPVEGKPSKLNSCGGGYGIYVELPFHLVSFYSILILIFDGFVLRKLHKNLHKECASAVDTDGVSVFVMEGDSVTLHSSVTSNQQDRVTWFFKDYRVAQINGAQSKICADAQCKEWFQDRLNVNQTGSLTITNIRNTDSGRYQVRITSRNIADIFSVTVHGVSAAKSVKEGETVTLDAGVIKKPKDLMTWYFNDTCIAEMTEDQCKICTNDQCEERFRDRLKLDNETGSLTITNTTITDSGDYKLNNSSSRFSIIRSFTVTVTYVSDSGSSSVTAAVVVVVVVVVLLLLLIPAVVFYTCQAVMKRIRRQPIGQEDGSEDSSPEQTDGLMQMTSNGTTPGAAVA</sequence>
<dbReference type="InterPro" id="IPR036179">
    <property type="entry name" value="Ig-like_dom_sf"/>
</dbReference>
<evidence type="ECO:0000313" key="4">
    <source>
        <dbReference type="EMBL" id="KAI2650685.1"/>
    </source>
</evidence>
<feature type="domain" description="Immunoglobulin" evidence="3">
    <location>
        <begin position="193"/>
        <end position="293"/>
    </location>
</feature>
<keyword evidence="2" id="KW-0472">Membrane</keyword>
<comment type="caution">
    <text evidence="4">The sequence shown here is derived from an EMBL/GenBank/DDBJ whole genome shotgun (WGS) entry which is preliminary data.</text>
</comment>
<dbReference type="Gene3D" id="2.60.40.10">
    <property type="entry name" value="Immunoglobulins"/>
    <property type="match status" value="2"/>
</dbReference>
<reference evidence="4 5" key="1">
    <citation type="submission" date="2022-01" db="EMBL/GenBank/DDBJ databases">
        <title>A high-quality chromosome-level genome assembly of rohu carp, Labeo rohita.</title>
        <authorList>
            <person name="Arick M.A. II"/>
            <person name="Hsu C.-Y."/>
            <person name="Magbanua Z."/>
            <person name="Pechanova O."/>
            <person name="Grover C."/>
            <person name="Miller E."/>
            <person name="Thrash A."/>
            <person name="Ezzel L."/>
            <person name="Alam S."/>
            <person name="Benzie J."/>
            <person name="Hamilton M."/>
            <person name="Karsi A."/>
            <person name="Lawrence M.L."/>
            <person name="Peterson D.G."/>
        </authorList>
    </citation>
    <scope>NUCLEOTIDE SEQUENCE [LARGE SCALE GENOMIC DNA]</scope>
    <source>
        <strain evidence="5">BAU-BD-2019</strain>
        <tissue evidence="4">Blood</tissue>
    </source>
</reference>
<evidence type="ECO:0000313" key="5">
    <source>
        <dbReference type="Proteomes" id="UP000830375"/>
    </source>
</evidence>